<protein>
    <recommendedName>
        <fullName evidence="3">Sugar phosphate isomerase</fullName>
    </recommendedName>
</protein>
<comment type="caution">
    <text evidence="1">The sequence shown here is derived from an EMBL/GenBank/DDBJ whole genome shotgun (WGS) entry which is preliminary data.</text>
</comment>
<evidence type="ECO:0008006" key="3">
    <source>
        <dbReference type="Google" id="ProtNLM"/>
    </source>
</evidence>
<name>A0ABP8CQ16_9ACTN</name>
<keyword evidence="2" id="KW-1185">Reference proteome</keyword>
<sequence length="153" mass="16289">MDEVREAADTDPDAAAETVRAVTDRLPDQLARELTAATLRWDSPSAAATVDALADSLGNGVLATLRVAQALVGEEVDSYFATDVTDPADVLPHAVRLAARGDLPGGLLACVLTDHHASRVGWPDEWRALLRTLRAHPQPDAAFAARHVHTAEE</sequence>
<reference evidence="2" key="1">
    <citation type="journal article" date="2019" name="Int. J. Syst. Evol. Microbiol.">
        <title>The Global Catalogue of Microorganisms (GCM) 10K type strain sequencing project: providing services to taxonomists for standard genome sequencing and annotation.</title>
        <authorList>
            <consortium name="The Broad Institute Genomics Platform"/>
            <consortium name="The Broad Institute Genome Sequencing Center for Infectious Disease"/>
            <person name="Wu L."/>
            <person name="Ma J."/>
        </authorList>
    </citation>
    <scope>NUCLEOTIDE SEQUENCE [LARGE SCALE GENOMIC DNA]</scope>
    <source>
        <strain evidence="2">JCM 17440</strain>
    </source>
</reference>
<dbReference type="Proteomes" id="UP001501710">
    <property type="component" value="Unassembled WGS sequence"/>
</dbReference>
<gene>
    <name evidence="1" type="ORF">GCM10022254_73250</name>
</gene>
<proteinExistence type="predicted"/>
<dbReference type="RefSeq" id="WP_344907243.1">
    <property type="nucleotide sequence ID" value="NZ_BAABAS010000029.1"/>
</dbReference>
<accession>A0ABP8CQ16</accession>
<organism evidence="1 2">
    <name type="scientific">Actinomadura meridiana</name>
    <dbReference type="NCBI Taxonomy" id="559626"/>
    <lineage>
        <taxon>Bacteria</taxon>
        <taxon>Bacillati</taxon>
        <taxon>Actinomycetota</taxon>
        <taxon>Actinomycetes</taxon>
        <taxon>Streptosporangiales</taxon>
        <taxon>Thermomonosporaceae</taxon>
        <taxon>Actinomadura</taxon>
    </lineage>
</organism>
<dbReference type="EMBL" id="BAABAS010000029">
    <property type="protein sequence ID" value="GAA4242028.1"/>
    <property type="molecule type" value="Genomic_DNA"/>
</dbReference>
<evidence type="ECO:0000313" key="1">
    <source>
        <dbReference type="EMBL" id="GAA4242028.1"/>
    </source>
</evidence>
<evidence type="ECO:0000313" key="2">
    <source>
        <dbReference type="Proteomes" id="UP001501710"/>
    </source>
</evidence>